<feature type="chain" id="PRO_5040189477" evidence="8">
    <location>
        <begin position="20"/>
        <end position="77"/>
    </location>
</feature>
<keyword evidence="4" id="KW-0399">Innate immunity</keyword>
<dbReference type="AlphaFoldDB" id="A0A9P9YLF7"/>
<proteinExistence type="inferred from homology"/>
<keyword evidence="6" id="KW-0391">Immunity</keyword>
<organism evidence="9 10">
    <name type="scientific">Drosophila gunungcola</name>
    <name type="common">fruit fly</name>
    <dbReference type="NCBI Taxonomy" id="103775"/>
    <lineage>
        <taxon>Eukaryota</taxon>
        <taxon>Metazoa</taxon>
        <taxon>Ecdysozoa</taxon>
        <taxon>Arthropoda</taxon>
        <taxon>Hexapoda</taxon>
        <taxon>Insecta</taxon>
        <taxon>Pterygota</taxon>
        <taxon>Neoptera</taxon>
        <taxon>Endopterygota</taxon>
        <taxon>Diptera</taxon>
        <taxon>Brachycera</taxon>
        <taxon>Muscomorpha</taxon>
        <taxon>Ephydroidea</taxon>
        <taxon>Drosophilidae</taxon>
        <taxon>Drosophila</taxon>
        <taxon>Sophophora</taxon>
    </lineage>
</organism>
<dbReference type="Pfam" id="PF08194">
    <property type="entry name" value="DIM"/>
    <property type="match status" value="1"/>
</dbReference>
<feature type="signal peptide" evidence="8">
    <location>
        <begin position="1"/>
        <end position="19"/>
    </location>
</feature>
<gene>
    <name evidence="9" type="ORF">M5D96_008661</name>
</gene>
<evidence type="ECO:0000256" key="2">
    <source>
        <dbReference type="ARBA" id="ARBA00005379"/>
    </source>
</evidence>
<evidence type="ECO:0000256" key="3">
    <source>
        <dbReference type="ARBA" id="ARBA00022525"/>
    </source>
</evidence>
<evidence type="ECO:0000256" key="8">
    <source>
        <dbReference type="SAM" id="SignalP"/>
    </source>
</evidence>
<comment type="similarity">
    <text evidence="2">Belongs to the bomanin family.</text>
</comment>
<keyword evidence="3" id="KW-0964">Secreted</keyword>
<keyword evidence="7" id="KW-1015">Disulfide bond</keyword>
<evidence type="ECO:0000256" key="1">
    <source>
        <dbReference type="ARBA" id="ARBA00004613"/>
    </source>
</evidence>
<dbReference type="Proteomes" id="UP001059596">
    <property type="component" value="Unassembled WGS sequence"/>
</dbReference>
<dbReference type="GO" id="GO:0005576">
    <property type="term" value="C:extracellular region"/>
    <property type="evidence" value="ECO:0007669"/>
    <property type="project" value="UniProtKB-SubCell"/>
</dbReference>
<evidence type="ECO:0000256" key="5">
    <source>
        <dbReference type="ARBA" id="ARBA00022729"/>
    </source>
</evidence>
<dbReference type="GO" id="GO:0045087">
    <property type="term" value="P:innate immune response"/>
    <property type="evidence" value="ECO:0007669"/>
    <property type="project" value="UniProtKB-KW"/>
</dbReference>
<protein>
    <submittedName>
        <fullName evidence="9">Uncharacterized protein</fullName>
    </submittedName>
</protein>
<evidence type="ECO:0000313" key="9">
    <source>
        <dbReference type="EMBL" id="KAI8038753.1"/>
    </source>
</evidence>
<comment type="caution">
    <text evidence="9">The sequence shown here is derived from an EMBL/GenBank/DDBJ whole genome shotgun (WGS) entry which is preliminary data.</text>
</comment>
<reference evidence="9" key="1">
    <citation type="journal article" date="2023" name="Genome Biol. Evol.">
        <title>Long-read-based Genome Assembly of Drosophila gunungcola Reveals Fewer Chemosensory Genes in Flower-breeding Species.</title>
        <authorList>
            <person name="Negi A."/>
            <person name="Liao B.Y."/>
            <person name="Yeh S.D."/>
        </authorList>
    </citation>
    <scope>NUCLEOTIDE SEQUENCE</scope>
    <source>
        <strain evidence="9">Sukarami</strain>
    </source>
</reference>
<comment type="subcellular location">
    <subcellularLocation>
        <location evidence="1">Secreted</location>
    </subcellularLocation>
</comment>
<keyword evidence="10" id="KW-1185">Reference proteome</keyword>
<sequence>MKFAGALMLIFCLLVAVNATPGKVYINGKCIDCNKPDNDDGIIMPPDHGTAGSISYTLTSGAMAFGILYHLFSLITV</sequence>
<dbReference type="OrthoDB" id="7852019at2759"/>
<accession>A0A9P9YLF7</accession>
<evidence type="ECO:0000256" key="7">
    <source>
        <dbReference type="ARBA" id="ARBA00023157"/>
    </source>
</evidence>
<evidence type="ECO:0000313" key="10">
    <source>
        <dbReference type="Proteomes" id="UP001059596"/>
    </source>
</evidence>
<evidence type="ECO:0000256" key="4">
    <source>
        <dbReference type="ARBA" id="ARBA00022588"/>
    </source>
</evidence>
<name>A0A9P9YLF7_9MUSC</name>
<keyword evidence="5 8" id="KW-0732">Signal</keyword>
<dbReference type="EMBL" id="JAMKOV010000007">
    <property type="protein sequence ID" value="KAI8038753.1"/>
    <property type="molecule type" value="Genomic_DNA"/>
</dbReference>
<dbReference type="InterPro" id="IPR013172">
    <property type="entry name" value="Bomanin"/>
</dbReference>
<evidence type="ECO:0000256" key="6">
    <source>
        <dbReference type="ARBA" id="ARBA00022859"/>
    </source>
</evidence>